<evidence type="ECO:0000313" key="2">
    <source>
        <dbReference type="Proteomes" id="UP001057561"/>
    </source>
</evidence>
<evidence type="ECO:0008006" key="3">
    <source>
        <dbReference type="Google" id="ProtNLM"/>
    </source>
</evidence>
<dbReference type="RefSeq" id="WP_027403818.1">
    <property type="nucleotide sequence ID" value="NZ_CP099464.1"/>
</dbReference>
<keyword evidence="2" id="KW-1185">Reference proteome</keyword>
<evidence type="ECO:0000313" key="1">
    <source>
        <dbReference type="EMBL" id="UUO17129.1"/>
    </source>
</evidence>
<dbReference type="PROSITE" id="PS51257">
    <property type="entry name" value="PROKAR_LIPOPROTEIN"/>
    <property type="match status" value="1"/>
</dbReference>
<proteinExistence type="predicted"/>
<reference evidence="1" key="1">
    <citation type="submission" date="2022-06" db="EMBL/GenBank/DDBJ databases">
        <title>Nostosin G and Spiroidesin B from the Cyanobacterium Dolichospermum sp. NIES-1697.</title>
        <authorList>
            <person name="Phan C.-S."/>
            <person name="Mehjabin J.J."/>
            <person name="Anas A.R.J."/>
            <person name="Hayasaka M."/>
            <person name="Onoki R."/>
            <person name="Wang J."/>
            <person name="Umezawa T."/>
            <person name="Washio K."/>
            <person name="Morikawa M."/>
            <person name="Okino T."/>
        </authorList>
    </citation>
    <scope>NUCLEOTIDE SEQUENCE</scope>
    <source>
        <strain evidence="1">NIES-1697</strain>
    </source>
</reference>
<gene>
    <name evidence="1" type="ORF">NG743_09100</name>
</gene>
<dbReference type="Proteomes" id="UP001057561">
    <property type="component" value="Chromosome"/>
</dbReference>
<sequence>MKKLIKIVIFAPLLVILGCYGLLKVIFNHEVRSPIAIMVQHDNNIESNDSINNWELIQNNYIYSNLSPQQELQIKHLLLEELPNITSYENKNHFAANLAKISQSSQQIYKLAKSHHWRKARDENKKNTKFY</sequence>
<name>A0ABY5M5J4_9CYAN</name>
<accession>A0ABY5M5J4</accession>
<protein>
    <recommendedName>
        <fullName evidence="3">Lipoprotein</fullName>
    </recommendedName>
</protein>
<organism evidence="1 2">
    <name type="scientific">Dolichospermum heterosporum TAC447</name>
    <dbReference type="NCBI Taxonomy" id="747523"/>
    <lineage>
        <taxon>Bacteria</taxon>
        <taxon>Bacillati</taxon>
        <taxon>Cyanobacteriota</taxon>
        <taxon>Cyanophyceae</taxon>
        <taxon>Nostocales</taxon>
        <taxon>Aphanizomenonaceae</taxon>
        <taxon>Dolichospermum</taxon>
        <taxon>Dolichospermum heterosporum</taxon>
    </lineage>
</organism>
<dbReference type="EMBL" id="CP099464">
    <property type="protein sequence ID" value="UUO17129.1"/>
    <property type="molecule type" value="Genomic_DNA"/>
</dbReference>